<dbReference type="InterPro" id="IPR017439">
    <property type="entry name" value="Amidohydrolase"/>
</dbReference>
<evidence type="ECO:0000313" key="3">
    <source>
        <dbReference type="EMBL" id="EEG48075.1"/>
    </source>
</evidence>
<reference evidence="3 4" key="1">
    <citation type="submission" date="2009-01" db="EMBL/GenBank/DDBJ databases">
        <authorList>
            <person name="Fulton L."/>
            <person name="Clifton S."/>
            <person name="Fulton B."/>
            <person name="Xu J."/>
            <person name="Minx P."/>
            <person name="Pepin K.H."/>
            <person name="Johnson M."/>
            <person name="Bhonagiri V."/>
            <person name="Nash W.E."/>
            <person name="Mardis E.R."/>
            <person name="Wilson R.K."/>
        </authorList>
    </citation>
    <scope>NUCLEOTIDE SEQUENCE [LARGE SCALE GENOMIC DNA]</scope>
    <source>
        <strain evidence="4">DSM 10507 / JCM 14656 / S5a33</strain>
    </source>
</reference>
<dbReference type="EMBL" id="ACBZ01000165">
    <property type="protein sequence ID" value="EEG48075.1"/>
    <property type="molecule type" value="Genomic_DNA"/>
</dbReference>
<dbReference type="Pfam" id="PF01546">
    <property type="entry name" value="Peptidase_M20"/>
    <property type="match status" value="1"/>
</dbReference>
<evidence type="ECO:0000313" key="4">
    <source>
        <dbReference type="Proteomes" id="UP000003100"/>
    </source>
</evidence>
<dbReference type="InterPro" id="IPR002933">
    <property type="entry name" value="Peptidase_M20"/>
</dbReference>
<dbReference type="SUPFAM" id="SSF55031">
    <property type="entry name" value="Bacterial exopeptidase dimerisation domain"/>
    <property type="match status" value="1"/>
</dbReference>
<dbReference type="GeneID" id="86822410"/>
<evidence type="ECO:0000259" key="2">
    <source>
        <dbReference type="Pfam" id="PF07687"/>
    </source>
</evidence>
<dbReference type="SUPFAM" id="SSF53187">
    <property type="entry name" value="Zn-dependent exopeptidases"/>
    <property type="match status" value="1"/>
</dbReference>
<dbReference type="PIRSF" id="PIRSF037226">
    <property type="entry name" value="Amidohydrolase_ACY1L2_prd"/>
    <property type="match status" value="1"/>
</dbReference>
<comment type="caution">
    <text evidence="3">The sequence shown here is derived from an EMBL/GenBank/DDBJ whole genome shotgun (WGS) entry which is preliminary data.</text>
</comment>
<keyword evidence="4" id="KW-1185">Reference proteome</keyword>
<protein>
    <recommendedName>
        <fullName evidence="1">Peptidase M20 domain-containing protein 2</fullName>
    </recommendedName>
</protein>
<dbReference type="HOGENOM" id="CLU_031812_1_0_9"/>
<dbReference type="CDD" id="cd05672">
    <property type="entry name" value="M20_ACY1L2-like"/>
    <property type="match status" value="1"/>
</dbReference>
<dbReference type="GO" id="GO:0071713">
    <property type="term" value="F:para-aminobenzoyl-glutamate hydrolase activity"/>
    <property type="evidence" value="ECO:0007669"/>
    <property type="project" value="TreeGrafter"/>
</dbReference>
<evidence type="ECO:0000256" key="1">
    <source>
        <dbReference type="PIRNR" id="PIRNR037226"/>
    </source>
</evidence>
<dbReference type="eggNOG" id="COG1473">
    <property type="taxonomic scope" value="Bacteria"/>
</dbReference>
<gene>
    <name evidence="3" type="ORF">RUMHYD_03061</name>
</gene>
<dbReference type="NCBIfam" id="TIGR01891">
    <property type="entry name" value="amidohydrolases"/>
    <property type="match status" value="1"/>
</dbReference>
<organism evidence="3 4">
    <name type="scientific">Blautia hydrogenotrophica (strain DSM 10507 / JCM 14656 / S5a33)</name>
    <name type="common">Ruminococcus hydrogenotrophicus</name>
    <dbReference type="NCBI Taxonomy" id="476272"/>
    <lineage>
        <taxon>Bacteria</taxon>
        <taxon>Bacillati</taxon>
        <taxon>Bacillota</taxon>
        <taxon>Clostridia</taxon>
        <taxon>Lachnospirales</taxon>
        <taxon>Lachnospiraceae</taxon>
        <taxon>Blautia</taxon>
    </lineage>
</organism>
<reference evidence="3 4" key="2">
    <citation type="submission" date="2009-02" db="EMBL/GenBank/DDBJ databases">
        <title>Draft genome sequence of Blautia hydrogenotrophica DSM 10507 (Ruminococcus hydrogenotrophicus DSM 10507).</title>
        <authorList>
            <person name="Sudarsanam P."/>
            <person name="Ley R."/>
            <person name="Guruge J."/>
            <person name="Turnbaugh P.J."/>
            <person name="Mahowald M."/>
            <person name="Liep D."/>
            <person name="Gordon J."/>
        </authorList>
    </citation>
    <scope>NUCLEOTIDE SEQUENCE [LARGE SCALE GENOMIC DNA]</scope>
    <source>
        <strain evidence="4">DSM 10507 / JCM 14656 / S5a33</strain>
    </source>
</reference>
<dbReference type="Gene3D" id="3.30.70.360">
    <property type="match status" value="1"/>
</dbReference>
<dbReference type="InterPro" id="IPR017144">
    <property type="entry name" value="Xaa-Arg_dipeptidase"/>
</dbReference>
<name>C0CQA8_BLAHS</name>
<dbReference type="PANTHER" id="PTHR30575:SF0">
    <property type="entry name" value="XAA-ARG DIPEPTIDASE"/>
    <property type="match status" value="1"/>
</dbReference>
<proteinExistence type="inferred from homology"/>
<dbReference type="PATRIC" id="fig|476272.21.peg.1194"/>
<dbReference type="Gene3D" id="3.40.630.10">
    <property type="entry name" value="Zn peptidases"/>
    <property type="match status" value="1"/>
</dbReference>
<dbReference type="Pfam" id="PF07687">
    <property type="entry name" value="M20_dimer"/>
    <property type="match status" value="1"/>
</dbReference>
<dbReference type="InterPro" id="IPR052030">
    <property type="entry name" value="Peptidase_M20/M20A_hydrolases"/>
</dbReference>
<dbReference type="InterPro" id="IPR036264">
    <property type="entry name" value="Bact_exopeptidase_dim_dom"/>
</dbReference>
<dbReference type="AlphaFoldDB" id="C0CQA8"/>
<dbReference type="PANTHER" id="PTHR30575">
    <property type="entry name" value="PEPTIDASE M20"/>
    <property type="match status" value="1"/>
</dbReference>
<dbReference type="GO" id="GO:0005737">
    <property type="term" value="C:cytoplasm"/>
    <property type="evidence" value="ECO:0007669"/>
    <property type="project" value="TreeGrafter"/>
</dbReference>
<dbReference type="RefSeq" id="WP_005950942.1">
    <property type="nucleotide sequence ID" value="NZ_CP136423.1"/>
</dbReference>
<dbReference type="GO" id="GO:0016805">
    <property type="term" value="F:dipeptidase activity"/>
    <property type="evidence" value="ECO:0007669"/>
    <property type="project" value="InterPro"/>
</dbReference>
<dbReference type="GO" id="GO:0046657">
    <property type="term" value="P:folic acid catabolic process"/>
    <property type="evidence" value="ECO:0007669"/>
    <property type="project" value="TreeGrafter"/>
</dbReference>
<dbReference type="FunFam" id="3.30.70.360:FF:000004">
    <property type="entry name" value="Peptidase M20 domain-containing protein 2"/>
    <property type="match status" value="1"/>
</dbReference>
<dbReference type="Proteomes" id="UP000003100">
    <property type="component" value="Unassembled WGS sequence"/>
</dbReference>
<comment type="similarity">
    <text evidence="1">Belongs to the peptidase M20A family.</text>
</comment>
<feature type="domain" description="Peptidase M20 dimerisation" evidence="2">
    <location>
        <begin position="170"/>
        <end position="265"/>
    </location>
</feature>
<sequence length="384" mass="42246">MGFESQKERVCKLADENREKIVSMAQYLFDNPEIALEEVKACAYITDFLRKEGFEVEEKFEGMETAFKAVKKNGDGPRIAFLAEYDALPGCGHACGHHMIASMSVGAALALAEVLDTYPGEIAIFGTPAEETGEGKVYLADRGVFKGYDVAMMLHPNARTTIYPKMIAIGGMDFNFTGKASHAGTYPYDGVNALDAVVLLYNNVNALRQQLKDGTRIHGIILEAGKAANVIPDKGVVRLEFRAKEQDYFEEVVQKVVNCAKAAALATGCELEYDWFEPVCKGLKSNRALEEVMEEFFPQFGVDDFILIDGGSSDIGNVSWEVPTIEPMLGVCEGEPGIHTADFRDATMLPYGLDRMIVGVKLLALTGLRILDNPKLLEKIREEM</sequence>
<accession>C0CQA8</accession>
<dbReference type="InterPro" id="IPR011650">
    <property type="entry name" value="Peptidase_M20_dimer"/>
</dbReference>